<dbReference type="CDD" id="cd02932">
    <property type="entry name" value="OYE_YqiM_FMN"/>
    <property type="match status" value="1"/>
</dbReference>
<dbReference type="PANTHER" id="PTHR43303:SF3">
    <property type="entry name" value="BLR3436 PROTEIN"/>
    <property type="match status" value="1"/>
</dbReference>
<name>A0ABY5D5S3_9ACTN</name>
<accession>A0ABY5D5S3</accession>
<feature type="region of interest" description="Disordered" evidence="1">
    <location>
        <begin position="769"/>
        <end position="840"/>
    </location>
</feature>
<protein>
    <submittedName>
        <fullName evidence="4">Bifunctional salicylyl-CoA 5-hydroxylase/oxidoreductase</fullName>
    </submittedName>
</protein>
<dbReference type="InterPro" id="IPR036188">
    <property type="entry name" value="FAD/NAD-bd_sf"/>
</dbReference>
<dbReference type="SUPFAM" id="SSF51905">
    <property type="entry name" value="FAD/NAD(P)-binding domain"/>
    <property type="match status" value="1"/>
</dbReference>
<dbReference type="Pfam" id="PF00724">
    <property type="entry name" value="Oxidored_FMN"/>
    <property type="match status" value="1"/>
</dbReference>
<dbReference type="Proteomes" id="UP001055940">
    <property type="component" value="Chromosome"/>
</dbReference>
<organism evidence="4 5">
    <name type="scientific">Nocardiopsis exhalans</name>
    <dbReference type="NCBI Taxonomy" id="163604"/>
    <lineage>
        <taxon>Bacteria</taxon>
        <taxon>Bacillati</taxon>
        <taxon>Actinomycetota</taxon>
        <taxon>Actinomycetes</taxon>
        <taxon>Streptosporangiales</taxon>
        <taxon>Nocardiopsidaceae</taxon>
        <taxon>Nocardiopsis</taxon>
    </lineage>
</organism>
<dbReference type="EMBL" id="CP099837">
    <property type="protein sequence ID" value="USY18593.1"/>
    <property type="molecule type" value="Genomic_DNA"/>
</dbReference>
<evidence type="ECO:0000313" key="5">
    <source>
        <dbReference type="Proteomes" id="UP001055940"/>
    </source>
</evidence>
<gene>
    <name evidence="4" type="ORF">NE857_25345</name>
</gene>
<feature type="region of interest" description="Disordered" evidence="1">
    <location>
        <begin position="391"/>
        <end position="429"/>
    </location>
</feature>
<feature type="domain" description="FAD-binding" evidence="3">
    <location>
        <begin position="131"/>
        <end position="325"/>
    </location>
</feature>
<dbReference type="Gene3D" id="3.20.20.70">
    <property type="entry name" value="Aldolase class I"/>
    <property type="match status" value="1"/>
</dbReference>
<evidence type="ECO:0000256" key="1">
    <source>
        <dbReference type="SAM" id="MobiDB-lite"/>
    </source>
</evidence>
<evidence type="ECO:0000259" key="3">
    <source>
        <dbReference type="Pfam" id="PF01494"/>
    </source>
</evidence>
<dbReference type="RefSeq" id="WP_254417972.1">
    <property type="nucleotide sequence ID" value="NZ_BAAAJB010000035.1"/>
</dbReference>
<dbReference type="InterPro" id="IPR002938">
    <property type="entry name" value="FAD-bd"/>
</dbReference>
<dbReference type="SUPFAM" id="SSF51395">
    <property type="entry name" value="FMN-linked oxidoreductases"/>
    <property type="match status" value="1"/>
</dbReference>
<feature type="domain" description="NADH:flavin oxidoreductase/NADH oxidase N-terminal" evidence="2">
    <location>
        <begin position="430"/>
        <end position="763"/>
    </location>
</feature>
<dbReference type="PRINTS" id="PR00420">
    <property type="entry name" value="RNGMNOXGNASE"/>
</dbReference>
<dbReference type="InterPro" id="IPR013785">
    <property type="entry name" value="Aldolase_TIM"/>
</dbReference>
<sequence>MRIACIGAGPAGLYFAALARQLDHTHDITVYERNAPDDTFGFGVVLSDETLGGIEHADPAVYRAMAAEFARWDDIDIHHRGTVTTSGGHGFAAIGRRRLLQILRARCAGLGVRVLSRTEAPPAAELAATHDLVVAADGVNSITRTTHAADFGTELQAHRNRFMWLGTDLVFDAFNFHVLETPHGVMQLHCYPYATDASTFIVEMAEDVWHAAGFVDQDLAPGESALDAIARCEQLFADVLRGHRLLPNNSRWQRFTTVRNRTWRRGNVVLLGDAAHTAHFSIGSGTKLAMEDALALAACLREQPTTEAALTAYEEERRPVVASTQRAARASLEWFEDIARHVDAAPAQFAFDLLTRSRRVTYDNLRLRDPEFVACVDAWFTGQVEAEQAGSAAGRPAATGSAASASPAAVDDEGSTETAGSAAAEPRPPMFHPFNLGPVQLDNRVVVSAMDMYSATDGLAGDFHLVHLGGKALGGAGLVMTEMVCVSAEARITPGCTGLYTPEHEAAWRRVTEFVHANSRAKIGVQLGHAGRKGSTRLMWEGIDQPLPDGNWPLVAPSPLPYREGVNQTPRELDHAAMAAIRDDFTAAARSADRAGFDLLELHCAHGYLLSSFLSPVTNHRTDRYGGDLAGRLRYPLEVLAAVREAWPDHKALTVRISATDWVEDGTTDDDAVEIARALVAAGADAIDVSTGQVTPDERPAYGRSYQVPYAERIRRDLGVPVIAVGAISSHDDVNSTVLAGRADLCALARPHLYDPQWTLHAAAEQDYSGPGATWPAPFRAGSRKPPTGRTDGPRPRLDLLRSTGTQGTRHRRWRPDQPEHGSAPSESALRPATTQGDPR</sequence>
<evidence type="ECO:0000313" key="4">
    <source>
        <dbReference type="EMBL" id="USY18593.1"/>
    </source>
</evidence>
<proteinExistence type="predicted"/>
<dbReference type="InterPro" id="IPR001155">
    <property type="entry name" value="OxRdtase_FMN_N"/>
</dbReference>
<feature type="compositionally biased region" description="Low complexity" evidence="1">
    <location>
        <begin position="391"/>
        <end position="409"/>
    </location>
</feature>
<dbReference type="NCBIfam" id="NF006101">
    <property type="entry name" value="PRK08255.1"/>
    <property type="match status" value="1"/>
</dbReference>
<dbReference type="PANTHER" id="PTHR43303">
    <property type="entry name" value="NADPH DEHYDROGENASE C23G7.10C-RELATED"/>
    <property type="match status" value="1"/>
</dbReference>
<dbReference type="Gene3D" id="3.30.9.20">
    <property type="match status" value="1"/>
</dbReference>
<evidence type="ECO:0000259" key="2">
    <source>
        <dbReference type="Pfam" id="PF00724"/>
    </source>
</evidence>
<dbReference type="Pfam" id="PF01494">
    <property type="entry name" value="FAD_binding_3"/>
    <property type="match status" value="1"/>
</dbReference>
<dbReference type="InterPro" id="IPR044152">
    <property type="entry name" value="YqjM-like"/>
</dbReference>
<dbReference type="Gene3D" id="3.50.50.60">
    <property type="entry name" value="FAD/NAD(P)-binding domain"/>
    <property type="match status" value="1"/>
</dbReference>
<reference evidence="4" key="1">
    <citation type="submission" date="2022-06" db="EMBL/GenBank/DDBJ databases">
        <authorList>
            <person name="Ping M."/>
        </authorList>
    </citation>
    <scope>NUCLEOTIDE SEQUENCE</scope>
    <source>
        <strain evidence="4">JCM11759T</strain>
    </source>
</reference>
<keyword evidence="5" id="KW-1185">Reference proteome</keyword>